<dbReference type="eggNOG" id="ENOG5032NTT">
    <property type="taxonomic scope" value="Bacteria"/>
</dbReference>
<sequence length="162" mass="18718">MVDLEHFRAIFKPLPGNHYLEVSTTTDEITKLFSDMMQGVGGEFNLALYGKNKQNLHAINARVQYIDDFKAPFRALPRDHDAVLLKDIFHLHQNQEMMLKLSYLTLANTANIIIMEKKGILDIDKVVKQLEDFEFRAPNTIEAVERYDLLIAKKMHMWGNGL</sequence>
<keyword evidence="2" id="KW-1185">Reference proteome</keyword>
<organism evidence="1 2">
    <name type="scientific">Sulfurimonas denitrificans (strain ATCC 33889 / DSM 1251)</name>
    <name type="common">Thiomicrospira denitrificans (strain ATCC 33889 / DSM 1251)</name>
    <dbReference type="NCBI Taxonomy" id="326298"/>
    <lineage>
        <taxon>Bacteria</taxon>
        <taxon>Pseudomonadati</taxon>
        <taxon>Campylobacterota</taxon>
        <taxon>Epsilonproteobacteria</taxon>
        <taxon>Campylobacterales</taxon>
        <taxon>Sulfurimonadaceae</taxon>
        <taxon>Sulfurimonas</taxon>
    </lineage>
</organism>
<evidence type="ECO:0000313" key="1">
    <source>
        <dbReference type="EMBL" id="ABB45210.1"/>
    </source>
</evidence>
<dbReference type="RefSeq" id="WP_011373550.1">
    <property type="nucleotide sequence ID" value="NC_007575.1"/>
</dbReference>
<dbReference type="EMBL" id="CP000153">
    <property type="protein sequence ID" value="ABB45210.1"/>
    <property type="molecule type" value="Genomic_DNA"/>
</dbReference>
<accession>Q30P71</accession>
<proteinExistence type="predicted"/>
<dbReference type="AlphaFoldDB" id="Q30P71"/>
<dbReference type="STRING" id="326298.Suden_1936"/>
<dbReference type="Proteomes" id="UP000002714">
    <property type="component" value="Chromosome"/>
</dbReference>
<dbReference type="KEGG" id="tdn:Suden_1936"/>
<dbReference type="HOGENOM" id="CLU_1757885_0_0_7"/>
<reference evidence="1 2" key="1">
    <citation type="journal article" date="2008" name="Appl. Environ. Microbiol.">
        <title>Genome of the epsilonproteobacterial chemolithoautotroph Sulfurimonas denitrificans.</title>
        <authorList>
            <person name="Sievert S.M."/>
            <person name="Scott K.M."/>
            <person name="Klotz M.G."/>
            <person name="Chain P.S.G."/>
            <person name="Hauser L.J."/>
            <person name="Hemp J."/>
            <person name="Huegler M."/>
            <person name="Land M."/>
            <person name="Lapidus A."/>
            <person name="Larimer F.W."/>
            <person name="Lucas S."/>
            <person name="Malfatti S.A."/>
            <person name="Meyer F."/>
            <person name="Paulsen I.T."/>
            <person name="Ren Q."/>
            <person name="Simon J."/>
            <person name="Bailey K."/>
            <person name="Diaz E."/>
            <person name="Fitzpatrick K.A."/>
            <person name="Glover B."/>
            <person name="Gwatney N."/>
            <person name="Korajkic A."/>
            <person name="Long A."/>
            <person name="Mobberley J.M."/>
            <person name="Pantry S.N."/>
            <person name="Pazder G."/>
            <person name="Peterson S."/>
            <person name="Quintanilla J.D."/>
            <person name="Sprinkle R."/>
            <person name="Stephens J."/>
            <person name="Thomas P."/>
            <person name="Vaughn R."/>
            <person name="Weber M.J."/>
            <person name="Wooten L.L."/>
        </authorList>
    </citation>
    <scope>NUCLEOTIDE SEQUENCE [LARGE SCALE GENOMIC DNA]</scope>
    <source>
        <strain evidence="2">ATCC 33889 / DSM 1251</strain>
    </source>
</reference>
<evidence type="ECO:0000313" key="2">
    <source>
        <dbReference type="Proteomes" id="UP000002714"/>
    </source>
</evidence>
<name>Q30P71_SULDN</name>
<gene>
    <name evidence="1" type="ordered locus">Suden_1936</name>
</gene>
<protein>
    <submittedName>
        <fullName evidence="1">Uncharacterized protein</fullName>
    </submittedName>
</protein>